<dbReference type="InParanoid" id="E3NL71"/>
<dbReference type="EMBL" id="DS268866">
    <property type="protein sequence ID" value="EFP04191.1"/>
    <property type="molecule type" value="Genomic_DNA"/>
</dbReference>
<feature type="signal peptide" evidence="1">
    <location>
        <begin position="1"/>
        <end position="15"/>
    </location>
</feature>
<keyword evidence="3" id="KW-1185">Reference proteome</keyword>
<evidence type="ECO:0000313" key="2">
    <source>
        <dbReference type="EMBL" id="EFP04191.1"/>
    </source>
</evidence>
<accession>E3NL71</accession>
<gene>
    <name evidence="2" type="ORF">CRE_10699</name>
</gene>
<keyword evidence="1" id="KW-0732">Signal</keyword>
<evidence type="ECO:0008006" key="4">
    <source>
        <dbReference type="Google" id="ProtNLM"/>
    </source>
</evidence>
<evidence type="ECO:0000256" key="1">
    <source>
        <dbReference type="SAM" id="SignalP"/>
    </source>
</evidence>
<dbReference type="Proteomes" id="UP000008281">
    <property type="component" value="Unassembled WGS sequence"/>
</dbReference>
<evidence type="ECO:0000313" key="3">
    <source>
        <dbReference type="Proteomes" id="UP000008281"/>
    </source>
</evidence>
<dbReference type="HOGENOM" id="CLU_1612348_0_0_1"/>
<feature type="chain" id="PRO_5013243336" description="DUF19 domain-containing protein" evidence="1">
    <location>
        <begin position="16"/>
        <end position="165"/>
    </location>
</feature>
<protein>
    <recommendedName>
        <fullName evidence="4">DUF19 domain-containing protein</fullName>
    </recommendedName>
</protein>
<reference evidence="2" key="1">
    <citation type="submission" date="2007-07" db="EMBL/GenBank/DDBJ databases">
        <title>PCAP assembly of the Caenorhabditis remanei genome.</title>
        <authorList>
            <consortium name="The Caenorhabditis remanei Sequencing Consortium"/>
            <person name="Wilson R.K."/>
        </authorList>
    </citation>
    <scope>NUCLEOTIDE SEQUENCE [LARGE SCALE GENOMIC DNA]</scope>
    <source>
        <strain evidence="2">PB4641</strain>
    </source>
</reference>
<proteinExistence type="predicted"/>
<organism evidence="3">
    <name type="scientific">Caenorhabditis remanei</name>
    <name type="common">Caenorhabditis vulgaris</name>
    <dbReference type="NCBI Taxonomy" id="31234"/>
    <lineage>
        <taxon>Eukaryota</taxon>
        <taxon>Metazoa</taxon>
        <taxon>Ecdysozoa</taxon>
        <taxon>Nematoda</taxon>
        <taxon>Chromadorea</taxon>
        <taxon>Rhabditida</taxon>
        <taxon>Rhabditina</taxon>
        <taxon>Rhabditomorpha</taxon>
        <taxon>Rhabditoidea</taxon>
        <taxon>Rhabditidae</taxon>
        <taxon>Peloderinae</taxon>
        <taxon>Caenorhabditis</taxon>
    </lineage>
</organism>
<name>E3NL71_CAERE</name>
<sequence>MLFYFLFLFPLVVFGYSPQTPECIEEIEKSNGCVKNHTLFSKLDSIFHPNPSEYISLLADINNALSCLPSKSNCFSTGVYRESLTGKSGRFQWLMEKIRECFTSEINDEIWEKCKQGQQKGQETQDSFGCKCIGEAQKSVEFRIGYDLDRMTYEIMKWMGLPILY</sequence>
<dbReference type="AlphaFoldDB" id="E3NL71"/>